<feature type="chain" id="PRO_5046624576" evidence="1">
    <location>
        <begin position="24"/>
        <end position="275"/>
    </location>
</feature>
<organism evidence="2 3">
    <name type="scientific">Coprobacter tertius</name>
    <dbReference type="NCBI Taxonomy" id="2944915"/>
    <lineage>
        <taxon>Bacteria</taxon>
        <taxon>Pseudomonadati</taxon>
        <taxon>Bacteroidota</taxon>
        <taxon>Bacteroidia</taxon>
        <taxon>Bacteroidales</taxon>
        <taxon>Barnesiellaceae</taxon>
        <taxon>Coprobacter</taxon>
    </lineage>
</organism>
<reference evidence="2 3" key="1">
    <citation type="submission" date="2022-07" db="EMBL/GenBank/DDBJ databases">
        <title>Fecal culturing of patients with breast cancer.</title>
        <authorList>
            <person name="Teng N.M.Y."/>
            <person name="Kiu R."/>
            <person name="Evans R."/>
            <person name="Baker D.J."/>
            <person name="Zenner C."/>
            <person name="Robinson S.D."/>
            <person name="Hall L.J."/>
        </authorList>
    </citation>
    <scope>NUCLEOTIDE SEQUENCE [LARGE SCALE GENOMIC DNA]</scope>
    <source>
        <strain evidence="2 3">LH1063</strain>
    </source>
</reference>
<name>A0ABT1MGY5_9BACT</name>
<evidence type="ECO:0000313" key="2">
    <source>
        <dbReference type="EMBL" id="MCP9611624.1"/>
    </source>
</evidence>
<dbReference type="EMBL" id="JANDHW010000004">
    <property type="protein sequence ID" value="MCP9611624.1"/>
    <property type="molecule type" value="Genomic_DNA"/>
</dbReference>
<protein>
    <submittedName>
        <fullName evidence="2">DUF4292 domain-containing protein</fullName>
    </submittedName>
</protein>
<dbReference type="PROSITE" id="PS51257">
    <property type="entry name" value="PROKAR_LIPOPROTEIN"/>
    <property type="match status" value="1"/>
</dbReference>
<keyword evidence="3" id="KW-1185">Reference proteome</keyword>
<dbReference type="Pfam" id="PF14125">
    <property type="entry name" value="DUF4292"/>
    <property type="match status" value="1"/>
</dbReference>
<sequence length="275" mass="30961">MKRFLTGCLVLIMLLFTGCKSSKTTGSLEQKEINSEKSCFSELLANYPGYDSFSAKISLSLATSSGTVSTKANVRIIRDKVLQISVQPFAGIEIARIRVTPDSLFAVDRINGYYVAESLADYRKSLPVDINLVSLQALFLGRPFISGQDDISIKDFRYFSFSRAGQGWSFVPVNEEGISFRFTTDSGCRLEQTEINAETGSGNVRLNWAYSLLTPSDRWWYPGKVRIDAQGLSKNIQINIGYNSPKWNSLQKIDFSVPSQYRRIKMTDLFKIFLK</sequence>
<gene>
    <name evidence="2" type="ORF">NMU02_05915</name>
</gene>
<proteinExistence type="predicted"/>
<comment type="caution">
    <text evidence="2">The sequence shown here is derived from an EMBL/GenBank/DDBJ whole genome shotgun (WGS) entry which is preliminary data.</text>
</comment>
<dbReference type="InterPro" id="IPR025634">
    <property type="entry name" value="DUF4292"/>
</dbReference>
<evidence type="ECO:0000313" key="3">
    <source>
        <dbReference type="Proteomes" id="UP001205603"/>
    </source>
</evidence>
<evidence type="ECO:0000256" key="1">
    <source>
        <dbReference type="SAM" id="SignalP"/>
    </source>
</evidence>
<keyword evidence="1" id="KW-0732">Signal</keyword>
<dbReference type="Proteomes" id="UP001205603">
    <property type="component" value="Unassembled WGS sequence"/>
</dbReference>
<feature type="signal peptide" evidence="1">
    <location>
        <begin position="1"/>
        <end position="23"/>
    </location>
</feature>
<accession>A0ABT1MGY5</accession>
<dbReference type="RefSeq" id="WP_255026503.1">
    <property type="nucleotide sequence ID" value="NZ_JANDHW010000004.1"/>
</dbReference>